<feature type="region of interest" description="Disordered" evidence="1">
    <location>
        <begin position="436"/>
        <end position="520"/>
    </location>
</feature>
<accession>A0A433TUA3</accession>
<keyword evidence="3" id="KW-1185">Reference proteome</keyword>
<feature type="compositionally biased region" description="Low complexity" evidence="1">
    <location>
        <begin position="460"/>
        <end position="485"/>
    </location>
</feature>
<feature type="region of interest" description="Disordered" evidence="1">
    <location>
        <begin position="556"/>
        <end position="610"/>
    </location>
</feature>
<feature type="region of interest" description="Disordered" evidence="1">
    <location>
        <begin position="662"/>
        <end position="789"/>
    </location>
</feature>
<comment type="caution">
    <text evidence="2">The sequence shown here is derived from an EMBL/GenBank/DDBJ whole genome shotgun (WGS) entry which is preliminary data.</text>
</comment>
<feature type="compositionally biased region" description="Basic and acidic residues" evidence="1">
    <location>
        <begin position="445"/>
        <end position="459"/>
    </location>
</feature>
<evidence type="ECO:0000313" key="3">
    <source>
        <dbReference type="Proteomes" id="UP000271974"/>
    </source>
</evidence>
<feature type="region of interest" description="Disordered" evidence="1">
    <location>
        <begin position="387"/>
        <end position="421"/>
    </location>
</feature>
<reference evidence="2 3" key="1">
    <citation type="submission" date="2019-01" db="EMBL/GenBank/DDBJ databases">
        <title>A draft genome assembly of the solar-powered sea slug Elysia chlorotica.</title>
        <authorList>
            <person name="Cai H."/>
            <person name="Li Q."/>
            <person name="Fang X."/>
            <person name="Li J."/>
            <person name="Curtis N.E."/>
            <person name="Altenburger A."/>
            <person name="Shibata T."/>
            <person name="Feng M."/>
            <person name="Maeda T."/>
            <person name="Schwartz J.A."/>
            <person name="Shigenobu S."/>
            <person name="Lundholm N."/>
            <person name="Nishiyama T."/>
            <person name="Yang H."/>
            <person name="Hasebe M."/>
            <person name="Li S."/>
            <person name="Pierce S.K."/>
            <person name="Wang J."/>
        </authorList>
    </citation>
    <scope>NUCLEOTIDE SEQUENCE [LARGE SCALE GENOMIC DNA]</scope>
    <source>
        <strain evidence="2">EC2010</strain>
        <tissue evidence="2">Whole organism of an adult</tissue>
    </source>
</reference>
<dbReference type="EMBL" id="RQTK01000180">
    <property type="protein sequence ID" value="RUS85145.1"/>
    <property type="molecule type" value="Genomic_DNA"/>
</dbReference>
<dbReference type="OrthoDB" id="10027994at2759"/>
<feature type="region of interest" description="Disordered" evidence="1">
    <location>
        <begin position="228"/>
        <end position="274"/>
    </location>
</feature>
<feature type="region of interest" description="Disordered" evidence="1">
    <location>
        <begin position="308"/>
        <end position="345"/>
    </location>
</feature>
<feature type="compositionally biased region" description="Basic and acidic residues" evidence="1">
    <location>
        <begin position="263"/>
        <end position="274"/>
    </location>
</feature>
<evidence type="ECO:0000256" key="1">
    <source>
        <dbReference type="SAM" id="MobiDB-lite"/>
    </source>
</evidence>
<organism evidence="2 3">
    <name type="scientific">Elysia chlorotica</name>
    <name type="common">Eastern emerald elysia</name>
    <name type="synonym">Sea slug</name>
    <dbReference type="NCBI Taxonomy" id="188477"/>
    <lineage>
        <taxon>Eukaryota</taxon>
        <taxon>Metazoa</taxon>
        <taxon>Spiralia</taxon>
        <taxon>Lophotrochozoa</taxon>
        <taxon>Mollusca</taxon>
        <taxon>Gastropoda</taxon>
        <taxon>Heterobranchia</taxon>
        <taxon>Euthyneura</taxon>
        <taxon>Panpulmonata</taxon>
        <taxon>Sacoglossa</taxon>
        <taxon>Placobranchoidea</taxon>
        <taxon>Plakobranchidae</taxon>
        <taxon>Elysia</taxon>
    </lineage>
</organism>
<dbReference type="AlphaFoldDB" id="A0A433TUA3"/>
<sequence length="807" mass="88351">RPLGAIEQRHNYVPAQPVLSCRTVDIDLLGTRTYRPKSTVDILEEQQRLIRTLRSRSVGIVLPFGIWELPDSTLPHNQPKLFLHISFGWVGVSAVHVLCNCLRQKPRLFPPQELLESSQNNRELTSKLHAYWRSDPQSLATGRFVRGQKRPDDVPPTLDAWLTFGGAAGDKSQGVIDAFASFKSSEEYYNIEGSVGSRVAQQLQKGDKIRIGINGVVQSHDFRIKKWSKDSSAVSTPEHEQDQRQANDGIDGTEEDGMTGDAVNKETQGKSDNLEVAYEHTDPVEEDAEDDLNGDFKELMIGDLDDLLTDPTPEAGKPTPSPVADRTPTMDETPPAPPPVIVPLSWDDQCTKTDVKVIQPTISPREQLRPVMSETFPVKFEKLISDGSRPRLAQGRKDGYKIKQRPLSKTRDRPGTSSSSKVKVVYIDPLSAEEEDKVNTMSVEEIVRSKRDSRSRDGMRSSSHHSYTRENTNNINNNIIAINENMGPPVGSSSQRAGNKNGTSNGGGAQRGTISRPGSHHSLILDHSRVSSPKLKTLPIHPAALQHNQADLSDLTIMNNSRGDGGLEQSTQGRPLRSGTPSRSSALKAGNPRASSSHGGSSIKAMGSNQQISASGEAEYIKITSQLKMGGVAFLPSSAYPVALQHNHHQLAQSYQFSPGSNTPCDLDYQETAPGDYYHDRDDPPNFEIHPHSNHANASIAMPSRRSNELYSDQATEEGLQKAEAADTRASSPLSESPPATTVAISIPTADELSDREESPSHSPVRGARVSPDSTALTPLERRERDLRNEQIDQITDLIGGNIVNEG</sequence>
<feature type="compositionally biased region" description="Basic and acidic residues" evidence="1">
    <location>
        <begin position="780"/>
        <end position="789"/>
    </location>
</feature>
<name>A0A433TUA3_ELYCH</name>
<gene>
    <name evidence="2" type="ORF">EGW08_007109</name>
</gene>
<dbReference type="Proteomes" id="UP000271974">
    <property type="component" value="Unassembled WGS sequence"/>
</dbReference>
<protein>
    <submittedName>
        <fullName evidence="2">Uncharacterized protein</fullName>
    </submittedName>
</protein>
<feature type="compositionally biased region" description="Polar residues" evidence="1">
    <location>
        <begin position="556"/>
        <end position="585"/>
    </location>
</feature>
<feature type="non-terminal residue" evidence="2">
    <location>
        <position position="1"/>
    </location>
</feature>
<feature type="compositionally biased region" description="Polar residues" evidence="1">
    <location>
        <begin position="491"/>
        <end position="503"/>
    </location>
</feature>
<feature type="compositionally biased region" description="Polar residues" evidence="1">
    <location>
        <begin position="729"/>
        <end position="744"/>
    </location>
</feature>
<proteinExistence type="predicted"/>
<evidence type="ECO:0000313" key="2">
    <source>
        <dbReference type="EMBL" id="RUS85145.1"/>
    </source>
</evidence>